<organism evidence="6 7">
    <name type="scientific">Brevibacterium ammoniilyticum</name>
    <dbReference type="NCBI Taxonomy" id="1046555"/>
    <lineage>
        <taxon>Bacteria</taxon>
        <taxon>Bacillati</taxon>
        <taxon>Actinomycetota</taxon>
        <taxon>Actinomycetes</taxon>
        <taxon>Micrococcales</taxon>
        <taxon>Brevibacteriaceae</taxon>
        <taxon>Brevibacterium</taxon>
    </lineage>
</organism>
<comment type="caution">
    <text evidence="6">The sequence shown here is derived from an EMBL/GenBank/DDBJ whole genome shotgun (WGS) entry which is preliminary data.</text>
</comment>
<dbReference type="InterPro" id="IPR002295">
    <property type="entry name" value="N4/N6-MTase_EcoPI_Mod-like"/>
</dbReference>
<dbReference type="InterPro" id="IPR002941">
    <property type="entry name" value="DNA_methylase_N4/N6"/>
</dbReference>
<dbReference type="InterPro" id="IPR002052">
    <property type="entry name" value="DNA_methylase_N6_adenine_CS"/>
</dbReference>
<dbReference type="Gene3D" id="3.40.50.150">
    <property type="entry name" value="Vaccinia Virus protein VP39"/>
    <property type="match status" value="1"/>
</dbReference>
<evidence type="ECO:0000256" key="1">
    <source>
        <dbReference type="ARBA" id="ARBA00006594"/>
    </source>
</evidence>
<reference evidence="6 7" key="1">
    <citation type="submission" date="2024-02" db="EMBL/GenBank/DDBJ databases">
        <title>Characterization of antibiotic resistant novel bacterial strains and their environmental applications.</title>
        <authorList>
            <person name="Manzoor S."/>
            <person name="Abbas S."/>
            <person name="Arshad M."/>
            <person name="Li W.J."/>
            <person name="Ahmed I."/>
        </authorList>
    </citation>
    <scope>NUCLEOTIDE SEQUENCE [LARGE SCALE GENOMIC DNA]</scope>
    <source>
        <strain evidence="6 7">KACC 15558</strain>
    </source>
</reference>
<keyword evidence="7" id="KW-1185">Reference proteome</keyword>
<keyword evidence="2" id="KW-0489">Methyltransferase</keyword>
<comment type="similarity">
    <text evidence="1">Belongs to the N(4)/N(6)-methyltransferase family.</text>
</comment>
<gene>
    <name evidence="6" type="ORF">KACC15558_11170</name>
</gene>
<protein>
    <submittedName>
        <fullName evidence="6">Site-specific DNA-methyltransferase</fullName>
    </submittedName>
</protein>
<evidence type="ECO:0000313" key="7">
    <source>
        <dbReference type="Proteomes" id="UP001498935"/>
    </source>
</evidence>
<dbReference type="Pfam" id="PF01555">
    <property type="entry name" value="N6_N4_Mtase"/>
    <property type="match status" value="1"/>
</dbReference>
<dbReference type="Proteomes" id="UP001498935">
    <property type="component" value="Unassembled WGS sequence"/>
</dbReference>
<proteinExistence type="inferred from homology"/>
<name>A0ABP9TZX5_9MICO</name>
<evidence type="ECO:0000256" key="2">
    <source>
        <dbReference type="ARBA" id="ARBA00022603"/>
    </source>
</evidence>
<keyword evidence="3" id="KW-0808">Transferase</keyword>
<dbReference type="PRINTS" id="PR00506">
    <property type="entry name" value="D21N6MTFRASE"/>
</dbReference>
<dbReference type="SUPFAM" id="SSF53335">
    <property type="entry name" value="S-adenosyl-L-methionine-dependent methyltransferases"/>
    <property type="match status" value="1"/>
</dbReference>
<dbReference type="PROSITE" id="PS00092">
    <property type="entry name" value="N6_MTASE"/>
    <property type="match status" value="1"/>
</dbReference>
<sequence>MSEEIQETPSTTPNFQTELAAQLAELMPEVIADGKVDVEKLKELLDGDAADGSERFGLIWPDKKRALRAAQVPTTATLRPDFENSKDWDTTKNVFIEGDNLEVLKNLQKHYHAKIKMIYIDPPYNTGGDFVYPDNYKEGLDTYLEWTRQVNDEGQKLSTNSDTQGRYHSNWLNMMYPRLKLARNLLTEDGVIFISIDDNEQPNLKAMCDEVFGASNFIAQIVRNTNSSKNQSLFVSVSHEYCLVYARNINVLNEKHATNKWSVPKNNVEEYKRRVKKLQKMGLSNDEITQELKQLTNYPRFIDFTNYWYFDKRGLYRKGDLGGVKNGNMTPLYNPVTEKEDPVPPGGYRFNEEKLADLVADGRVHFHTDGSLPTIKRYLDENEGQRPKSIMSDDQRPDYALLQSLGTPFDNPKQMAFMKRIISIVDPDATVLDFFAGSATTAHAVMELNAEDGGTRRFIQVQLPEPTPEGSEARASGFATISEISRARIDRAGDRITETMSDELALREEPLDVGFRTYHLADTNFSKWKVSSDVDRTELEQHLFDLRESSSADDASADDLLAEILLKQGYSLTEQIASVEVAGLDLRSVGDGVVLAYLNEHVKPTLEQLRSVVNEDPARLIVLEDAFQGDDQLKTNLAQLCKSKGIELWTA</sequence>
<evidence type="ECO:0000256" key="3">
    <source>
        <dbReference type="ARBA" id="ARBA00022679"/>
    </source>
</evidence>
<dbReference type="PIRSF" id="PIRSF015855">
    <property type="entry name" value="TypeIII_Mtase_mKpnI"/>
    <property type="match status" value="1"/>
</dbReference>
<evidence type="ECO:0000313" key="6">
    <source>
        <dbReference type="EMBL" id="GAA5340077.1"/>
    </source>
</evidence>
<keyword evidence="4" id="KW-0949">S-adenosyl-L-methionine</keyword>
<evidence type="ECO:0000256" key="4">
    <source>
        <dbReference type="ARBA" id="ARBA00022691"/>
    </source>
</evidence>
<feature type="domain" description="DNA methylase N-4/N-6" evidence="5">
    <location>
        <begin position="115"/>
        <end position="450"/>
    </location>
</feature>
<dbReference type="EMBL" id="BAABNP010000003">
    <property type="protein sequence ID" value="GAA5340077.1"/>
    <property type="molecule type" value="Genomic_DNA"/>
</dbReference>
<accession>A0ABP9TZX5</accession>
<dbReference type="InterPro" id="IPR029063">
    <property type="entry name" value="SAM-dependent_MTases_sf"/>
</dbReference>
<dbReference type="RefSeq" id="WP_342037530.1">
    <property type="nucleotide sequence ID" value="NZ_BAABBK010000003.1"/>
</dbReference>
<evidence type="ECO:0000259" key="5">
    <source>
        <dbReference type="Pfam" id="PF01555"/>
    </source>
</evidence>